<feature type="domain" description="HTH iclR-type" evidence="4">
    <location>
        <begin position="17"/>
        <end position="80"/>
    </location>
</feature>
<dbReference type="InterPro" id="IPR036390">
    <property type="entry name" value="WH_DNA-bd_sf"/>
</dbReference>
<keyword evidence="3" id="KW-0804">Transcription</keyword>
<keyword evidence="1" id="KW-0805">Transcription regulation</keyword>
<gene>
    <name evidence="6" type="ORF">KIH74_31620</name>
</gene>
<dbReference type="SUPFAM" id="SSF46785">
    <property type="entry name" value="Winged helix' DNA-binding domain"/>
    <property type="match status" value="1"/>
</dbReference>
<evidence type="ECO:0000256" key="2">
    <source>
        <dbReference type="ARBA" id="ARBA00023125"/>
    </source>
</evidence>
<dbReference type="Pfam" id="PF01614">
    <property type="entry name" value="IclR_C"/>
    <property type="match status" value="1"/>
</dbReference>
<dbReference type="InterPro" id="IPR005471">
    <property type="entry name" value="Tscrpt_reg_IclR_N"/>
</dbReference>
<sequence>MTSTTDPAAGQPPASPVESVDRALRLLQVLAGAGPQGASLAEISGEVGLHKTTAFRTLGALRHRDFVAQDPATGRYQLGPAAVTLGDRYLREENLPGLMHGALVALCAETDELVHLGVLSGVQMIYLDKVEPQRPVRVWSAIGRRNWAVTTALGRAMLAFRGLSRPVVDGYVRAAVEDGARQDIDAAHVWEELERARSRGYAIEYQENEQGIACLAVPLLRGSAPPAGPSQVVGAVSITAPADRMGPDRMASVHEQIRRTLPPLLPAGLVLPPEL</sequence>
<dbReference type="EMBL" id="JAHBAY010000018">
    <property type="protein sequence ID" value="MBT0773537.1"/>
    <property type="molecule type" value="Genomic_DNA"/>
</dbReference>
<accession>A0ABS5TRW6</accession>
<dbReference type="RefSeq" id="WP_214160078.1">
    <property type="nucleotide sequence ID" value="NZ_JAHBAY010000018.1"/>
</dbReference>
<evidence type="ECO:0000259" key="5">
    <source>
        <dbReference type="PROSITE" id="PS51078"/>
    </source>
</evidence>
<evidence type="ECO:0000256" key="3">
    <source>
        <dbReference type="ARBA" id="ARBA00023163"/>
    </source>
</evidence>
<dbReference type="PROSITE" id="PS51078">
    <property type="entry name" value="ICLR_ED"/>
    <property type="match status" value="1"/>
</dbReference>
<dbReference type="SMART" id="SM00346">
    <property type="entry name" value="HTH_ICLR"/>
    <property type="match status" value="1"/>
</dbReference>
<dbReference type="InterPro" id="IPR036388">
    <property type="entry name" value="WH-like_DNA-bd_sf"/>
</dbReference>
<feature type="domain" description="IclR-ED" evidence="5">
    <location>
        <begin position="81"/>
        <end position="275"/>
    </location>
</feature>
<evidence type="ECO:0000313" key="7">
    <source>
        <dbReference type="Proteomes" id="UP001197247"/>
    </source>
</evidence>
<name>A0ABS5TRW6_9ACTN</name>
<evidence type="ECO:0000259" key="4">
    <source>
        <dbReference type="PROSITE" id="PS51077"/>
    </source>
</evidence>
<dbReference type="SUPFAM" id="SSF55781">
    <property type="entry name" value="GAF domain-like"/>
    <property type="match status" value="1"/>
</dbReference>
<dbReference type="PROSITE" id="PS51077">
    <property type="entry name" value="HTH_ICLR"/>
    <property type="match status" value="1"/>
</dbReference>
<dbReference type="Proteomes" id="UP001197247">
    <property type="component" value="Unassembled WGS sequence"/>
</dbReference>
<dbReference type="InterPro" id="IPR050707">
    <property type="entry name" value="HTH_MetabolicPath_Reg"/>
</dbReference>
<proteinExistence type="predicted"/>
<dbReference type="InterPro" id="IPR029016">
    <property type="entry name" value="GAF-like_dom_sf"/>
</dbReference>
<dbReference type="PANTHER" id="PTHR30136">
    <property type="entry name" value="HELIX-TURN-HELIX TRANSCRIPTIONAL REGULATOR, ICLR FAMILY"/>
    <property type="match status" value="1"/>
</dbReference>
<dbReference type="InterPro" id="IPR014757">
    <property type="entry name" value="Tscrpt_reg_IclR_C"/>
</dbReference>
<evidence type="ECO:0000313" key="6">
    <source>
        <dbReference type="EMBL" id="MBT0773537.1"/>
    </source>
</evidence>
<keyword evidence="2" id="KW-0238">DNA-binding</keyword>
<evidence type="ECO:0000256" key="1">
    <source>
        <dbReference type="ARBA" id="ARBA00023015"/>
    </source>
</evidence>
<dbReference type="Pfam" id="PF09339">
    <property type="entry name" value="HTH_IclR"/>
    <property type="match status" value="1"/>
</dbReference>
<keyword evidence="7" id="KW-1185">Reference proteome</keyword>
<protein>
    <submittedName>
        <fullName evidence="6">IclR family transcriptional regulator</fullName>
    </submittedName>
</protein>
<dbReference type="Gene3D" id="1.10.10.10">
    <property type="entry name" value="Winged helix-like DNA-binding domain superfamily/Winged helix DNA-binding domain"/>
    <property type="match status" value="1"/>
</dbReference>
<reference evidence="6 7" key="1">
    <citation type="submission" date="2021-05" db="EMBL/GenBank/DDBJ databases">
        <title>Kineosporia and Streptomyces sp. nov. two new marine actinobacteria isolated from Coral.</title>
        <authorList>
            <person name="Buangrab K."/>
            <person name="Sutthacheep M."/>
            <person name="Yeemin T."/>
            <person name="Harunari E."/>
            <person name="Igarashi Y."/>
            <person name="Kanchanasin P."/>
            <person name="Tanasupawat S."/>
            <person name="Phongsopitanun W."/>
        </authorList>
    </citation>
    <scope>NUCLEOTIDE SEQUENCE [LARGE SCALE GENOMIC DNA]</scope>
    <source>
        <strain evidence="6 7">J2-2</strain>
    </source>
</reference>
<dbReference type="PANTHER" id="PTHR30136:SF24">
    <property type="entry name" value="HTH-TYPE TRANSCRIPTIONAL REPRESSOR ALLR"/>
    <property type="match status" value="1"/>
</dbReference>
<organism evidence="6 7">
    <name type="scientific">Kineosporia corallincola</name>
    <dbReference type="NCBI Taxonomy" id="2835133"/>
    <lineage>
        <taxon>Bacteria</taxon>
        <taxon>Bacillati</taxon>
        <taxon>Actinomycetota</taxon>
        <taxon>Actinomycetes</taxon>
        <taxon>Kineosporiales</taxon>
        <taxon>Kineosporiaceae</taxon>
        <taxon>Kineosporia</taxon>
    </lineage>
</organism>
<comment type="caution">
    <text evidence="6">The sequence shown here is derived from an EMBL/GenBank/DDBJ whole genome shotgun (WGS) entry which is preliminary data.</text>
</comment>
<dbReference type="Gene3D" id="3.30.450.40">
    <property type="match status" value="1"/>
</dbReference>